<comment type="subcellular location">
    <subcellularLocation>
        <location evidence="1">Membrane</location>
        <topology evidence="1">Multi-pass membrane protein</topology>
    </subcellularLocation>
</comment>
<dbReference type="PROSITE" id="PS50850">
    <property type="entry name" value="MFS"/>
    <property type="match status" value="1"/>
</dbReference>
<gene>
    <name evidence="9" type="ORF">FOL47_003678</name>
</gene>
<comment type="similarity">
    <text evidence="2">Belongs to the major facilitator superfamily. Vesicular transporter family.</text>
</comment>
<evidence type="ECO:0000313" key="9">
    <source>
        <dbReference type="EMBL" id="KAF4667193.1"/>
    </source>
</evidence>
<keyword evidence="5 7" id="KW-1133">Transmembrane helix</keyword>
<dbReference type="InterPro" id="IPR036259">
    <property type="entry name" value="MFS_trans_sf"/>
</dbReference>
<feature type="transmembrane region" description="Helical" evidence="7">
    <location>
        <begin position="602"/>
        <end position="623"/>
    </location>
</feature>
<accession>A0A7J6M6J2</accession>
<dbReference type="InterPro" id="IPR020846">
    <property type="entry name" value="MFS_dom"/>
</dbReference>
<dbReference type="PANTHER" id="PTHR23506">
    <property type="entry name" value="GH10249P"/>
    <property type="match status" value="1"/>
</dbReference>
<dbReference type="GO" id="GO:0016020">
    <property type="term" value="C:membrane"/>
    <property type="evidence" value="ECO:0007669"/>
    <property type="project" value="UniProtKB-SubCell"/>
</dbReference>
<evidence type="ECO:0000256" key="7">
    <source>
        <dbReference type="SAM" id="Phobius"/>
    </source>
</evidence>
<feature type="transmembrane region" description="Helical" evidence="7">
    <location>
        <begin position="51"/>
        <end position="71"/>
    </location>
</feature>
<dbReference type="PRINTS" id="PR01035">
    <property type="entry name" value="TCRTETA"/>
</dbReference>
<keyword evidence="6 7" id="KW-0472">Membrane</keyword>
<feature type="transmembrane region" description="Helical" evidence="7">
    <location>
        <begin position="663"/>
        <end position="684"/>
    </location>
</feature>
<feature type="transmembrane region" description="Helical" evidence="7">
    <location>
        <begin position="578"/>
        <end position="596"/>
    </location>
</feature>
<keyword evidence="10" id="KW-1185">Reference proteome</keyword>
<feature type="transmembrane region" description="Helical" evidence="7">
    <location>
        <begin position="357"/>
        <end position="376"/>
    </location>
</feature>
<evidence type="ECO:0000256" key="4">
    <source>
        <dbReference type="ARBA" id="ARBA00022692"/>
    </source>
</evidence>
<dbReference type="InterPro" id="IPR011701">
    <property type="entry name" value="MFS"/>
</dbReference>
<dbReference type="SUPFAM" id="SSF103473">
    <property type="entry name" value="MFS general substrate transporter"/>
    <property type="match status" value="1"/>
</dbReference>
<evidence type="ECO:0000256" key="2">
    <source>
        <dbReference type="ARBA" id="ARBA00006829"/>
    </source>
</evidence>
<dbReference type="Proteomes" id="UP000591131">
    <property type="component" value="Unassembled WGS sequence"/>
</dbReference>
<organism evidence="9 10">
    <name type="scientific">Perkinsus chesapeaki</name>
    <name type="common">Clam parasite</name>
    <name type="synonym">Perkinsus andrewsi</name>
    <dbReference type="NCBI Taxonomy" id="330153"/>
    <lineage>
        <taxon>Eukaryota</taxon>
        <taxon>Sar</taxon>
        <taxon>Alveolata</taxon>
        <taxon>Perkinsozoa</taxon>
        <taxon>Perkinsea</taxon>
        <taxon>Perkinsida</taxon>
        <taxon>Perkinsidae</taxon>
        <taxon>Perkinsus</taxon>
    </lineage>
</organism>
<evidence type="ECO:0000313" key="10">
    <source>
        <dbReference type="Proteomes" id="UP000591131"/>
    </source>
</evidence>
<evidence type="ECO:0000259" key="8">
    <source>
        <dbReference type="PROSITE" id="PS50850"/>
    </source>
</evidence>
<evidence type="ECO:0000256" key="5">
    <source>
        <dbReference type="ARBA" id="ARBA00022989"/>
    </source>
</evidence>
<dbReference type="OrthoDB" id="10262656at2759"/>
<evidence type="ECO:0000256" key="1">
    <source>
        <dbReference type="ARBA" id="ARBA00004141"/>
    </source>
</evidence>
<feature type="transmembrane region" description="Helical" evidence="7">
    <location>
        <begin position="320"/>
        <end position="337"/>
    </location>
</feature>
<feature type="transmembrane region" description="Helical" evidence="7">
    <location>
        <begin position="449"/>
        <end position="467"/>
    </location>
</feature>
<feature type="domain" description="Major facilitator superfamily (MFS) profile" evidence="8">
    <location>
        <begin position="287"/>
        <end position="690"/>
    </location>
</feature>
<dbReference type="AlphaFoldDB" id="A0A7J6M6J2"/>
<feature type="transmembrane region" description="Helical" evidence="7">
    <location>
        <begin position="382"/>
        <end position="402"/>
    </location>
</feature>
<feature type="transmembrane region" description="Helical" evidence="7">
    <location>
        <begin position="414"/>
        <end position="437"/>
    </location>
</feature>
<feature type="transmembrane region" description="Helical" evidence="7">
    <location>
        <begin position="543"/>
        <end position="566"/>
    </location>
</feature>
<dbReference type="GO" id="GO:0022857">
    <property type="term" value="F:transmembrane transporter activity"/>
    <property type="evidence" value="ECO:0007669"/>
    <property type="project" value="InterPro"/>
</dbReference>
<dbReference type="EMBL" id="JAAPAO010000216">
    <property type="protein sequence ID" value="KAF4667193.1"/>
    <property type="molecule type" value="Genomic_DNA"/>
</dbReference>
<dbReference type="PANTHER" id="PTHR23506:SF23">
    <property type="entry name" value="GH10249P"/>
    <property type="match status" value="1"/>
</dbReference>
<keyword evidence="3" id="KW-0813">Transport</keyword>
<dbReference type="Pfam" id="PF07690">
    <property type="entry name" value="MFS_1"/>
    <property type="match status" value="1"/>
</dbReference>
<dbReference type="Gene3D" id="1.20.1250.20">
    <property type="entry name" value="MFS general substrate transporter like domains"/>
    <property type="match status" value="1"/>
</dbReference>
<keyword evidence="4 7" id="KW-0812">Transmembrane</keyword>
<comment type="caution">
    <text evidence="9">The sequence shown here is derived from an EMBL/GenBank/DDBJ whole genome shotgun (WGS) entry which is preliminary data.</text>
</comment>
<evidence type="ECO:0000256" key="6">
    <source>
        <dbReference type="ARBA" id="ARBA00023136"/>
    </source>
</evidence>
<sequence>MTMGFSIFSRLCDPSKKTIVLGLLALEANSFKVMSIILSGVLYDMSKWTPYFLLFCLVTIGLVTGFILIRVMPSALRRRSKVKVLLAATEISRSRCDINYEKRVSNPYVEFLAFSVQKSEALKRLLHIRLAFGNEETQGDTLALPYGRATEEELESIITWLKECVLLPPKTAPPGRGDLVPDLLKSLLGRWTTRMLEHHGYVNWYECDGEIEMLLNAGFPPLRLEPEHQRLMRLQDHYYSLERHLAACRAFSSKNPAVDAFIPMVVADQGTDERHPFLRTPLRIRVDFLIGLLCVFGDFLGDNLLAPSYEVFIQQHGPPGLEFGFATSLITAAYLGGRGVAASCSGTATDFLGRWNVLLFCTIATATGFLLQALAWDFWSLVGFRLLTGFVSGTRAVVVVYICDWVSQPSLLNFWMSLIPVVSSTSSFIGPLVGGIVAQADESNPLNPAYVGFALNAMASLLVILAMRKSPLDKDKRLGGIFKSSPRPSTSSVSERSINSSGSLVEWYAILLLIVCTAASNAGTQGWSVLLITIQKELHLSSLMIGLVSGGCGIMVIVGQLLALPFMMGKLRWSEAQVMLFGFTISLSIIVAGFVTSLWVTLIIGAVISLGLPLAMTVVFAMFSRLCDESVKGRVVGIVALMSNLTKVVAVLLTGFLYDIAKWIPYVMLFFAALCGIAASVALLKELPRALASRRSKKLLISATRPSAKSSLSESDIVYDERGRGLHHRLGFDYQDERQSTLGMPFGRASVDEIEEIMNWVKAGLDRRPRLPFESKAVIIPDLVKALLGRWTTRMLDAHGYRNWLQCIDDVYALLGNGFPNLRASDGATPSVDRRLFIFYMTLMKHLAACRGPENRGALRREKIPISVLAVVSRLTARPKNTATETQRIIFGRRLSDFLISRGYMSWPGWFADGENLHILLRSTFPPLGSKPKYSLYSLSVLAKAYARETKVY</sequence>
<feature type="transmembrane region" description="Helical" evidence="7">
    <location>
        <begin position="504"/>
        <end position="523"/>
    </location>
</feature>
<reference evidence="9 10" key="1">
    <citation type="submission" date="2020-04" db="EMBL/GenBank/DDBJ databases">
        <title>Perkinsus chesapeaki whole genome sequence.</title>
        <authorList>
            <person name="Bogema D.R."/>
        </authorList>
    </citation>
    <scope>NUCLEOTIDE SEQUENCE [LARGE SCALE GENOMIC DNA]</scope>
    <source>
        <strain evidence="9">ATCC PRA-425</strain>
    </source>
</reference>
<proteinExistence type="inferred from homology"/>
<name>A0A7J6M6J2_PERCH</name>
<evidence type="ECO:0000256" key="3">
    <source>
        <dbReference type="ARBA" id="ARBA00022448"/>
    </source>
</evidence>
<protein>
    <recommendedName>
        <fullName evidence="8">Major facilitator superfamily (MFS) profile domain-containing protein</fullName>
    </recommendedName>
</protein>
<feature type="transmembrane region" description="Helical" evidence="7">
    <location>
        <begin position="635"/>
        <end position="657"/>
    </location>
</feature>
<dbReference type="InterPro" id="IPR050930">
    <property type="entry name" value="MFS_Vesicular_Transporter"/>
</dbReference>
<dbReference type="InterPro" id="IPR001958">
    <property type="entry name" value="Tet-R_TetA/multi-R_MdtG-like"/>
</dbReference>
<feature type="transmembrane region" description="Helical" evidence="7">
    <location>
        <begin position="282"/>
        <end position="300"/>
    </location>
</feature>